<accession>A0A098BIJ1</accession>
<dbReference type="Gene3D" id="3.40.50.300">
    <property type="entry name" value="P-loop containing nucleotide triphosphate hydrolases"/>
    <property type="match status" value="1"/>
</dbReference>
<name>A0A098BIJ1_9NOCA</name>
<organism evidence="1 2">
    <name type="scientific">Rhodococcus ruber</name>
    <dbReference type="NCBI Taxonomy" id="1830"/>
    <lineage>
        <taxon>Bacteria</taxon>
        <taxon>Bacillati</taxon>
        <taxon>Actinomycetota</taxon>
        <taxon>Actinomycetes</taxon>
        <taxon>Mycobacteriales</taxon>
        <taxon>Nocardiaceae</taxon>
        <taxon>Rhodococcus</taxon>
    </lineage>
</organism>
<evidence type="ECO:0000313" key="1">
    <source>
        <dbReference type="EMBL" id="CDZ87531.1"/>
    </source>
</evidence>
<proteinExistence type="predicted"/>
<sequence>MTSQFDPPDWYKSLQDAVIAESILNRIVAGAEIIALDGPNMRRHLADTR</sequence>
<dbReference type="AlphaFoldDB" id="A0A098BIJ1"/>
<dbReference type="EMBL" id="CCSD01000039">
    <property type="protein sequence ID" value="CDZ87531.1"/>
    <property type="molecule type" value="Genomic_DNA"/>
</dbReference>
<reference evidence="1 2" key="1">
    <citation type="journal article" date="2014" name="Genome Announc.">
        <title>Draft Genome Sequence of Propane- and Butane-Oxidizing Actinobacterium Rhodococcus ruber IEGM 231.</title>
        <authorList>
            <person name="Ivshina I.B."/>
            <person name="Kuyukina M.S."/>
            <person name="Krivoruchko A.V."/>
            <person name="Barbe V."/>
            <person name="Fischer C."/>
        </authorList>
    </citation>
    <scope>NUCLEOTIDE SEQUENCE [LARGE SCALE GENOMIC DNA]</scope>
</reference>
<dbReference type="Proteomes" id="UP000042997">
    <property type="component" value="Unassembled WGS sequence"/>
</dbReference>
<dbReference type="InterPro" id="IPR027417">
    <property type="entry name" value="P-loop_NTPase"/>
</dbReference>
<gene>
    <name evidence="1" type="ORF">RHRU231_30059</name>
</gene>
<evidence type="ECO:0000313" key="2">
    <source>
        <dbReference type="Proteomes" id="UP000042997"/>
    </source>
</evidence>
<dbReference type="RefSeq" id="WP_006937331.1">
    <property type="nucleotide sequence ID" value="NZ_JAPWIU010000054.1"/>
</dbReference>
<protein>
    <submittedName>
        <fullName evidence="1">Uncharacterized protein</fullName>
    </submittedName>
</protein>